<dbReference type="PANTHER" id="PTHR30221">
    <property type="entry name" value="SMALL-CONDUCTANCE MECHANOSENSITIVE CHANNEL"/>
    <property type="match status" value="1"/>
</dbReference>
<proteinExistence type="predicted"/>
<evidence type="ECO:0000313" key="3">
    <source>
        <dbReference type="Proteomes" id="UP000254543"/>
    </source>
</evidence>
<evidence type="ECO:0000313" key="2">
    <source>
        <dbReference type="EMBL" id="STO91787.1"/>
    </source>
</evidence>
<reference evidence="2 3" key="1">
    <citation type="submission" date="2018-06" db="EMBL/GenBank/DDBJ databases">
        <authorList>
            <consortium name="Pathogen Informatics"/>
            <person name="Doyle S."/>
        </authorList>
    </citation>
    <scope>NUCLEOTIDE SEQUENCE [LARGE SCALE GENOMIC DNA]</scope>
    <source>
        <strain evidence="2 3">NCTC13338</strain>
    </source>
</reference>
<dbReference type="AlphaFoldDB" id="A0A377IUG7"/>
<dbReference type="PANTHER" id="PTHR30221:SF1">
    <property type="entry name" value="SMALL-CONDUCTANCE MECHANOSENSITIVE CHANNEL"/>
    <property type="match status" value="1"/>
</dbReference>
<dbReference type="GO" id="GO:0016020">
    <property type="term" value="C:membrane"/>
    <property type="evidence" value="ECO:0007669"/>
    <property type="project" value="InterPro"/>
</dbReference>
<sequence length="74" mass="8494">MEKIDKNMPTFIGITDFGQSSLNFTIRVWAKIEDGIFNVRSELIERIKNALDANHIEIPFNKLDIAIKNQDSSK</sequence>
<feature type="domain" description="Mechanosensitive ion channel MscS C-terminal" evidence="1">
    <location>
        <begin position="2"/>
        <end position="58"/>
    </location>
</feature>
<dbReference type="GO" id="GO:0008381">
    <property type="term" value="F:mechanosensitive monoatomic ion channel activity"/>
    <property type="evidence" value="ECO:0007669"/>
    <property type="project" value="InterPro"/>
</dbReference>
<dbReference type="SUPFAM" id="SSF82689">
    <property type="entry name" value="Mechanosensitive channel protein MscS (YggB), C-terminal domain"/>
    <property type="match status" value="1"/>
</dbReference>
<gene>
    <name evidence="2" type="primary">mscS_2</name>
    <name evidence="2" type="ORF">NCTC13338_01585</name>
</gene>
<dbReference type="Proteomes" id="UP000254543">
    <property type="component" value="Unassembled WGS sequence"/>
</dbReference>
<dbReference type="InterPro" id="IPR049278">
    <property type="entry name" value="MS_channel_C"/>
</dbReference>
<dbReference type="InterPro" id="IPR011066">
    <property type="entry name" value="MscS_channel_C_sf"/>
</dbReference>
<accession>A0A377IUG7</accession>
<dbReference type="EMBL" id="UGHQ01000002">
    <property type="protein sequence ID" value="STO91787.1"/>
    <property type="molecule type" value="Genomic_DNA"/>
</dbReference>
<evidence type="ECO:0000259" key="1">
    <source>
        <dbReference type="Pfam" id="PF21082"/>
    </source>
</evidence>
<organism evidence="2 3">
    <name type="scientific">Helicobacter pylori</name>
    <name type="common">Campylobacter pylori</name>
    <dbReference type="NCBI Taxonomy" id="210"/>
    <lineage>
        <taxon>Bacteria</taxon>
        <taxon>Pseudomonadati</taxon>
        <taxon>Campylobacterota</taxon>
        <taxon>Epsilonproteobacteria</taxon>
        <taxon>Campylobacterales</taxon>
        <taxon>Helicobacteraceae</taxon>
        <taxon>Helicobacter</taxon>
    </lineage>
</organism>
<protein>
    <submittedName>
        <fullName evidence="2">Mechanosensitive channel protein</fullName>
    </submittedName>
</protein>
<dbReference type="Pfam" id="PF21082">
    <property type="entry name" value="MS_channel_3rd"/>
    <property type="match status" value="1"/>
</dbReference>
<name>A0A377IUG7_HELPX</name>
<dbReference type="InterPro" id="IPR045275">
    <property type="entry name" value="MscS_archaea/bacteria_type"/>
</dbReference>
<dbReference type="Gene3D" id="3.30.70.100">
    <property type="match status" value="1"/>
</dbReference>